<dbReference type="AlphaFoldDB" id="A0AAD6WZL5"/>
<name>A0AAD6WZL5_9AGAR</name>
<accession>A0AAD6WZL5</accession>
<protein>
    <submittedName>
        <fullName evidence="2">Uncharacterized protein</fullName>
    </submittedName>
</protein>
<gene>
    <name evidence="2" type="ORF">C8F04DRAFT_1190191</name>
</gene>
<feature type="compositionally biased region" description="Basic and acidic residues" evidence="1">
    <location>
        <begin position="89"/>
        <end position="99"/>
    </location>
</feature>
<dbReference type="Proteomes" id="UP001218188">
    <property type="component" value="Unassembled WGS sequence"/>
</dbReference>
<keyword evidence="3" id="KW-1185">Reference proteome</keyword>
<reference evidence="2" key="1">
    <citation type="submission" date="2023-03" db="EMBL/GenBank/DDBJ databases">
        <title>Massive genome expansion in bonnet fungi (Mycena s.s.) driven by repeated elements and novel gene families across ecological guilds.</title>
        <authorList>
            <consortium name="Lawrence Berkeley National Laboratory"/>
            <person name="Harder C.B."/>
            <person name="Miyauchi S."/>
            <person name="Viragh M."/>
            <person name="Kuo A."/>
            <person name="Thoen E."/>
            <person name="Andreopoulos B."/>
            <person name="Lu D."/>
            <person name="Skrede I."/>
            <person name="Drula E."/>
            <person name="Henrissat B."/>
            <person name="Morin E."/>
            <person name="Kohler A."/>
            <person name="Barry K."/>
            <person name="LaButti K."/>
            <person name="Morin E."/>
            <person name="Salamov A."/>
            <person name="Lipzen A."/>
            <person name="Mereny Z."/>
            <person name="Hegedus B."/>
            <person name="Baldrian P."/>
            <person name="Stursova M."/>
            <person name="Weitz H."/>
            <person name="Taylor A."/>
            <person name="Grigoriev I.V."/>
            <person name="Nagy L.G."/>
            <person name="Martin F."/>
            <person name="Kauserud H."/>
        </authorList>
    </citation>
    <scope>NUCLEOTIDE SEQUENCE</scope>
    <source>
        <strain evidence="2">CBHHK200</strain>
    </source>
</reference>
<feature type="compositionally biased region" description="Basic and acidic residues" evidence="1">
    <location>
        <begin position="1"/>
        <end position="25"/>
    </location>
</feature>
<evidence type="ECO:0000256" key="1">
    <source>
        <dbReference type="SAM" id="MobiDB-lite"/>
    </source>
</evidence>
<feature type="compositionally biased region" description="Pro residues" evidence="1">
    <location>
        <begin position="30"/>
        <end position="44"/>
    </location>
</feature>
<comment type="caution">
    <text evidence="2">The sequence shown here is derived from an EMBL/GenBank/DDBJ whole genome shotgun (WGS) entry which is preliminary data.</text>
</comment>
<sequence length="147" mass="16406">MKKGEVRDLADNSPRKEKGKAKEADNAVPSPTPGPKPASGPKPALPKGKTPSRHLDNVQPYEARKVRIEKDVEMRDIVENEDSIQKPPSRGEPKEEGGKRVARQSELSATVDRRQVLNRILDTTVPMKLPSSRMYEQSCWEAPEITL</sequence>
<dbReference type="EMBL" id="JARJCM010000133">
    <property type="protein sequence ID" value="KAJ7026799.1"/>
    <property type="molecule type" value="Genomic_DNA"/>
</dbReference>
<feature type="region of interest" description="Disordered" evidence="1">
    <location>
        <begin position="1"/>
        <end position="107"/>
    </location>
</feature>
<feature type="compositionally biased region" description="Basic and acidic residues" evidence="1">
    <location>
        <begin position="62"/>
        <end position="78"/>
    </location>
</feature>
<organism evidence="2 3">
    <name type="scientific">Mycena alexandri</name>
    <dbReference type="NCBI Taxonomy" id="1745969"/>
    <lineage>
        <taxon>Eukaryota</taxon>
        <taxon>Fungi</taxon>
        <taxon>Dikarya</taxon>
        <taxon>Basidiomycota</taxon>
        <taxon>Agaricomycotina</taxon>
        <taxon>Agaricomycetes</taxon>
        <taxon>Agaricomycetidae</taxon>
        <taxon>Agaricales</taxon>
        <taxon>Marasmiineae</taxon>
        <taxon>Mycenaceae</taxon>
        <taxon>Mycena</taxon>
    </lineage>
</organism>
<evidence type="ECO:0000313" key="3">
    <source>
        <dbReference type="Proteomes" id="UP001218188"/>
    </source>
</evidence>
<proteinExistence type="predicted"/>
<evidence type="ECO:0000313" key="2">
    <source>
        <dbReference type="EMBL" id="KAJ7026799.1"/>
    </source>
</evidence>